<feature type="compositionally biased region" description="Polar residues" evidence="1">
    <location>
        <begin position="11"/>
        <end position="25"/>
    </location>
</feature>
<reference evidence="2" key="2">
    <citation type="submission" date="2023-05" db="EMBL/GenBank/DDBJ databases">
        <authorList>
            <person name="Fouks B."/>
        </authorList>
    </citation>
    <scope>NUCLEOTIDE SEQUENCE</scope>
    <source>
        <strain evidence="2">Stay&amp;Tobe</strain>
        <tissue evidence="2">Testes</tissue>
    </source>
</reference>
<name>A0AAD7ZRP0_DIPPU</name>
<gene>
    <name evidence="2" type="ORF">L9F63_020767</name>
</gene>
<feature type="non-terminal residue" evidence="2">
    <location>
        <position position="133"/>
    </location>
</feature>
<dbReference type="Proteomes" id="UP001233999">
    <property type="component" value="Unassembled WGS sequence"/>
</dbReference>
<feature type="compositionally biased region" description="Basic and acidic residues" evidence="1">
    <location>
        <begin position="53"/>
        <end position="72"/>
    </location>
</feature>
<sequence length="133" mass="14553">VIDYIPCVSSVSSATNGSQGSTKSGKCSGPRIGYPRQPTGSLRKSQTQAMKLRIQEYKEPSRTGKDPADKPTRLPPIKEFQREFRSGKERTSTSSSTRIRFSSSATLALKLLPSARAKSYHQLLGPKAVVVRL</sequence>
<protein>
    <submittedName>
        <fullName evidence="2">Uncharacterized protein</fullName>
    </submittedName>
</protein>
<comment type="caution">
    <text evidence="2">The sequence shown here is derived from an EMBL/GenBank/DDBJ whole genome shotgun (WGS) entry which is preliminary data.</text>
</comment>
<proteinExistence type="predicted"/>
<organism evidence="2 3">
    <name type="scientific">Diploptera punctata</name>
    <name type="common">Pacific beetle cockroach</name>
    <dbReference type="NCBI Taxonomy" id="6984"/>
    <lineage>
        <taxon>Eukaryota</taxon>
        <taxon>Metazoa</taxon>
        <taxon>Ecdysozoa</taxon>
        <taxon>Arthropoda</taxon>
        <taxon>Hexapoda</taxon>
        <taxon>Insecta</taxon>
        <taxon>Pterygota</taxon>
        <taxon>Neoptera</taxon>
        <taxon>Polyneoptera</taxon>
        <taxon>Dictyoptera</taxon>
        <taxon>Blattodea</taxon>
        <taxon>Blaberoidea</taxon>
        <taxon>Blaberidae</taxon>
        <taxon>Diplopterinae</taxon>
        <taxon>Diploptera</taxon>
    </lineage>
</organism>
<feature type="non-terminal residue" evidence="2">
    <location>
        <position position="1"/>
    </location>
</feature>
<evidence type="ECO:0000313" key="2">
    <source>
        <dbReference type="EMBL" id="KAJ9584912.1"/>
    </source>
</evidence>
<keyword evidence="3" id="KW-1185">Reference proteome</keyword>
<dbReference type="EMBL" id="JASPKZ010007340">
    <property type="protein sequence ID" value="KAJ9584912.1"/>
    <property type="molecule type" value="Genomic_DNA"/>
</dbReference>
<dbReference type="AlphaFoldDB" id="A0AAD7ZRP0"/>
<accession>A0AAD7ZRP0</accession>
<reference evidence="2" key="1">
    <citation type="journal article" date="2023" name="IScience">
        <title>Live-bearing cockroach genome reveals convergent evolutionary mechanisms linked to viviparity in insects and beyond.</title>
        <authorList>
            <person name="Fouks B."/>
            <person name="Harrison M.C."/>
            <person name="Mikhailova A.A."/>
            <person name="Marchal E."/>
            <person name="English S."/>
            <person name="Carruthers M."/>
            <person name="Jennings E.C."/>
            <person name="Chiamaka E.L."/>
            <person name="Frigard R.A."/>
            <person name="Pippel M."/>
            <person name="Attardo G.M."/>
            <person name="Benoit J.B."/>
            <person name="Bornberg-Bauer E."/>
            <person name="Tobe S.S."/>
        </authorList>
    </citation>
    <scope>NUCLEOTIDE SEQUENCE</scope>
    <source>
        <strain evidence="2">Stay&amp;Tobe</strain>
    </source>
</reference>
<feature type="compositionally biased region" description="Polar residues" evidence="1">
    <location>
        <begin position="38"/>
        <end position="49"/>
    </location>
</feature>
<evidence type="ECO:0000256" key="1">
    <source>
        <dbReference type="SAM" id="MobiDB-lite"/>
    </source>
</evidence>
<feature type="region of interest" description="Disordered" evidence="1">
    <location>
        <begin position="11"/>
        <end position="99"/>
    </location>
</feature>
<feature type="compositionally biased region" description="Basic and acidic residues" evidence="1">
    <location>
        <begin position="79"/>
        <end position="91"/>
    </location>
</feature>
<evidence type="ECO:0000313" key="3">
    <source>
        <dbReference type="Proteomes" id="UP001233999"/>
    </source>
</evidence>